<gene>
    <name evidence="1" type="ORF">ACFQE5_19940</name>
</gene>
<keyword evidence="2" id="KW-1185">Reference proteome</keyword>
<evidence type="ECO:0000313" key="1">
    <source>
        <dbReference type="EMBL" id="MFC5996480.1"/>
    </source>
</evidence>
<organism evidence="1 2">
    <name type="scientific">Pseudonocardia hispaniensis</name>
    <dbReference type="NCBI Taxonomy" id="904933"/>
    <lineage>
        <taxon>Bacteria</taxon>
        <taxon>Bacillati</taxon>
        <taxon>Actinomycetota</taxon>
        <taxon>Actinomycetes</taxon>
        <taxon>Pseudonocardiales</taxon>
        <taxon>Pseudonocardiaceae</taxon>
        <taxon>Pseudonocardia</taxon>
    </lineage>
</organism>
<protein>
    <submittedName>
        <fullName evidence="1">Uncharacterized protein</fullName>
    </submittedName>
</protein>
<comment type="caution">
    <text evidence="1">The sequence shown here is derived from an EMBL/GenBank/DDBJ whole genome shotgun (WGS) entry which is preliminary data.</text>
</comment>
<name>A0ABW1J7S0_9PSEU</name>
<dbReference type="RefSeq" id="WP_379587163.1">
    <property type="nucleotide sequence ID" value="NZ_JBHSQW010000039.1"/>
</dbReference>
<proteinExistence type="predicted"/>
<evidence type="ECO:0000313" key="2">
    <source>
        <dbReference type="Proteomes" id="UP001596302"/>
    </source>
</evidence>
<accession>A0ABW1J7S0</accession>
<sequence length="51" mass="5648">MPSTPYSDTSVELIDSLTREVNYLRSVVARMWKYDASPGTLPQQATAASSR</sequence>
<reference evidence="2" key="1">
    <citation type="journal article" date="2019" name="Int. J. Syst. Evol. Microbiol.">
        <title>The Global Catalogue of Microorganisms (GCM) 10K type strain sequencing project: providing services to taxonomists for standard genome sequencing and annotation.</title>
        <authorList>
            <consortium name="The Broad Institute Genomics Platform"/>
            <consortium name="The Broad Institute Genome Sequencing Center for Infectious Disease"/>
            <person name="Wu L."/>
            <person name="Ma J."/>
        </authorList>
    </citation>
    <scope>NUCLEOTIDE SEQUENCE [LARGE SCALE GENOMIC DNA]</scope>
    <source>
        <strain evidence="2">CCM 8391</strain>
    </source>
</reference>
<dbReference type="EMBL" id="JBHSQW010000039">
    <property type="protein sequence ID" value="MFC5996480.1"/>
    <property type="molecule type" value="Genomic_DNA"/>
</dbReference>
<dbReference type="Proteomes" id="UP001596302">
    <property type="component" value="Unassembled WGS sequence"/>
</dbReference>